<dbReference type="PANTHER" id="PTHR31562">
    <property type="entry name" value="PROTEIN CBG18972"/>
    <property type="match status" value="1"/>
</dbReference>
<dbReference type="OMA" id="PIVVERC"/>
<keyword evidence="2" id="KW-1185">Reference proteome</keyword>
<dbReference type="AlphaFoldDB" id="G0P8B9"/>
<evidence type="ECO:0000313" key="2">
    <source>
        <dbReference type="Proteomes" id="UP000008068"/>
    </source>
</evidence>
<evidence type="ECO:0000313" key="1">
    <source>
        <dbReference type="EMBL" id="EGT47702.1"/>
    </source>
</evidence>
<dbReference type="InterPro" id="IPR004988">
    <property type="entry name" value="DUF273"/>
</dbReference>
<sequence length="114" mass="13329">MKKGTGWSRDDWLTSGLWSPSRDFMLHGWKTKQLKVPPNEVLKPIPMDYSQWYNPFAGPIMIGRCFAGNTTWSYNPHLLADKRQIEDSLLEYSKKIEREKAKSLSRLQEVLEKT</sequence>
<dbReference type="InParanoid" id="G0P8B9"/>
<dbReference type="EMBL" id="GL380131">
    <property type="protein sequence ID" value="EGT47702.1"/>
    <property type="molecule type" value="Genomic_DNA"/>
</dbReference>
<dbReference type="eggNOG" id="ENOG502TJRZ">
    <property type="taxonomic scope" value="Eukaryota"/>
</dbReference>
<dbReference type="STRING" id="135651.G0P8B9"/>
<reference evidence="2" key="1">
    <citation type="submission" date="2011-07" db="EMBL/GenBank/DDBJ databases">
        <authorList>
            <consortium name="Caenorhabditis brenneri Sequencing and Analysis Consortium"/>
            <person name="Wilson R.K."/>
        </authorList>
    </citation>
    <scope>NUCLEOTIDE SEQUENCE [LARGE SCALE GENOMIC DNA]</scope>
    <source>
        <strain evidence="2">PB2801</strain>
    </source>
</reference>
<dbReference type="Proteomes" id="UP000008068">
    <property type="component" value="Unassembled WGS sequence"/>
</dbReference>
<dbReference type="Pfam" id="PF03314">
    <property type="entry name" value="DUF273"/>
    <property type="match status" value="1"/>
</dbReference>
<accession>G0P8B9</accession>
<protein>
    <submittedName>
        <fullName evidence="1">Uncharacterized protein</fullName>
    </submittedName>
</protein>
<dbReference type="PANTHER" id="PTHR31562:SF13">
    <property type="entry name" value="NUCLEOTID_TRANS DOMAIN-CONTAINING PROTEIN-RELATED"/>
    <property type="match status" value="1"/>
</dbReference>
<dbReference type="OrthoDB" id="407658at2759"/>
<proteinExistence type="predicted"/>
<dbReference type="HOGENOM" id="CLU_2123239_0_0_1"/>
<gene>
    <name evidence="1" type="ORF">CAEBREN_16996</name>
</gene>
<organism evidence="2">
    <name type="scientific">Caenorhabditis brenneri</name>
    <name type="common">Nematode worm</name>
    <dbReference type="NCBI Taxonomy" id="135651"/>
    <lineage>
        <taxon>Eukaryota</taxon>
        <taxon>Metazoa</taxon>
        <taxon>Ecdysozoa</taxon>
        <taxon>Nematoda</taxon>
        <taxon>Chromadorea</taxon>
        <taxon>Rhabditida</taxon>
        <taxon>Rhabditina</taxon>
        <taxon>Rhabditomorpha</taxon>
        <taxon>Rhabditoidea</taxon>
        <taxon>Rhabditidae</taxon>
        <taxon>Peloderinae</taxon>
        <taxon>Caenorhabditis</taxon>
    </lineage>
</organism>
<name>G0P8B9_CAEBE</name>